<name>A0ACC1JPL7_9FUNG</name>
<sequence length="246" mass="26219">PVGVTVPGKGANVKYRAARGPPVDQACASCGSAQELGGPCWLGPLHNRAFVQRMYDSVSAAGAGVYGTQPRMRGMLKVILEELSDVPLHYSLSKLCTAVRMSCPPLVKVNSALLNAGYRVSGSHTAQGSIKTDAPPAVVWDIVRTLVAEAGRSSRIQPESPADRILAKDITTPVSFDMHKDANPESRRISLVRYQINPEKNWGPKARHTEAPKKQPPPPAAPKRDAAADAGIDADADTKKPKTDDA</sequence>
<proteinExistence type="predicted"/>
<evidence type="ECO:0000313" key="1">
    <source>
        <dbReference type="EMBL" id="KAJ2764772.1"/>
    </source>
</evidence>
<evidence type="ECO:0000313" key="2">
    <source>
        <dbReference type="Proteomes" id="UP001140234"/>
    </source>
</evidence>
<dbReference type="EMBL" id="JANBUJ010002232">
    <property type="protein sequence ID" value="KAJ2764772.1"/>
    <property type="molecule type" value="Genomic_DNA"/>
</dbReference>
<dbReference type="EC" id="2.1.1.21" evidence="1"/>
<comment type="caution">
    <text evidence="1">The sequence shown here is derived from an EMBL/GenBank/DDBJ whole genome shotgun (WGS) entry which is preliminary data.</text>
</comment>
<dbReference type="Proteomes" id="UP001140234">
    <property type="component" value="Unassembled WGS sequence"/>
</dbReference>
<keyword evidence="1" id="KW-0808">Transferase</keyword>
<reference evidence="1" key="1">
    <citation type="submission" date="2022-07" db="EMBL/GenBank/DDBJ databases">
        <title>Phylogenomic reconstructions and comparative analyses of Kickxellomycotina fungi.</title>
        <authorList>
            <person name="Reynolds N.K."/>
            <person name="Stajich J.E."/>
            <person name="Barry K."/>
            <person name="Grigoriev I.V."/>
            <person name="Crous P."/>
            <person name="Smith M.E."/>
        </authorList>
    </citation>
    <scope>NUCLEOTIDE SEQUENCE</scope>
    <source>
        <strain evidence="1">CBS 109366</strain>
    </source>
</reference>
<accession>A0ACC1JPL7</accession>
<organism evidence="1 2">
    <name type="scientific">Coemansia nantahalensis</name>
    <dbReference type="NCBI Taxonomy" id="2789366"/>
    <lineage>
        <taxon>Eukaryota</taxon>
        <taxon>Fungi</taxon>
        <taxon>Fungi incertae sedis</taxon>
        <taxon>Zoopagomycota</taxon>
        <taxon>Kickxellomycotina</taxon>
        <taxon>Kickxellomycetes</taxon>
        <taxon>Kickxellales</taxon>
        <taxon>Kickxellaceae</taxon>
        <taxon>Coemansia</taxon>
    </lineage>
</organism>
<gene>
    <name evidence="1" type="primary">TRM1</name>
    <name evidence="1" type="ORF">IWQ57_005040</name>
</gene>
<keyword evidence="2" id="KW-1185">Reference proteome</keyword>
<feature type="non-terminal residue" evidence="1">
    <location>
        <position position="1"/>
    </location>
</feature>
<protein>
    <submittedName>
        <fullName evidence="1">RNA methyltransferase tRNA(M5U54)methyltransferase</fullName>
        <ecNumber evidence="1">2.1.1.21</ecNumber>
    </submittedName>
</protein>
<keyword evidence="1" id="KW-0489">Methyltransferase</keyword>